<reference evidence="1" key="2">
    <citation type="submission" date="2008-07" db="EMBL/GenBank/DDBJ databases">
        <authorList>
            <person name="Genoscope - CEA"/>
        </authorList>
    </citation>
    <scope>NUCLEOTIDE SEQUENCE</scope>
    <source>
        <strain evidence="1">S mat+</strain>
    </source>
</reference>
<dbReference type="HOGENOM" id="CLU_717898_0_0_1"/>
<proteinExistence type="predicted"/>
<dbReference type="Gene3D" id="1.25.40.10">
    <property type="entry name" value="Tetratricopeptide repeat domain"/>
    <property type="match status" value="1"/>
</dbReference>
<gene>
    <name evidence="1" type="ORF">PODANS_5_12300</name>
</gene>
<reference evidence="1 3" key="1">
    <citation type="journal article" date="2008" name="Genome Biol.">
        <title>The genome sequence of the model ascomycete fungus Podospora anserina.</title>
        <authorList>
            <person name="Espagne E."/>
            <person name="Lespinet O."/>
            <person name="Malagnac F."/>
            <person name="Da Silva C."/>
            <person name="Jaillon O."/>
            <person name="Porcel B.M."/>
            <person name="Couloux A."/>
            <person name="Aury J.-M."/>
            <person name="Segurens B."/>
            <person name="Poulain J."/>
            <person name="Anthouard V."/>
            <person name="Grossetete S."/>
            <person name="Khalili H."/>
            <person name="Coppin E."/>
            <person name="Dequard-Chablat M."/>
            <person name="Picard M."/>
            <person name="Contamine V."/>
            <person name="Arnaise S."/>
            <person name="Bourdais A."/>
            <person name="Berteaux-Lecellier V."/>
            <person name="Gautheret D."/>
            <person name="de Vries R.P."/>
            <person name="Battaglia E."/>
            <person name="Coutinho P.M."/>
            <person name="Danchin E.G.J."/>
            <person name="Henrissat B."/>
            <person name="El Khoury R."/>
            <person name="Sainsard-Chanet A."/>
            <person name="Boivin A."/>
            <person name="Pinan-Lucarre B."/>
            <person name="Sellem C.H."/>
            <person name="Debuchy R."/>
            <person name="Wincker P."/>
            <person name="Weissenbach J."/>
            <person name="Silar P."/>
        </authorList>
    </citation>
    <scope>NUCLEOTIDE SEQUENCE [LARGE SCALE GENOMIC DNA]</scope>
    <source>
        <strain evidence="3">S / ATCC MYA-4624 / DSM 980 / FGSC 10383</strain>
        <strain evidence="1">S mat+</strain>
    </source>
</reference>
<dbReference type="RefSeq" id="XP_001904496.1">
    <property type="nucleotide sequence ID" value="XM_001904461.1"/>
</dbReference>
<accession>B2AFQ7</accession>
<reference evidence="3" key="3">
    <citation type="journal article" date="2014" name="Genetics">
        <title>Maintaining two mating types: Structure of the mating type locus and its role in heterokaryosis in Podospora anserina.</title>
        <authorList>
            <person name="Grognet P."/>
            <person name="Bidard F."/>
            <person name="Kuchly C."/>
            <person name="Tong L.C.H."/>
            <person name="Coppin E."/>
            <person name="Benkhali J.A."/>
            <person name="Couloux A."/>
            <person name="Wincker P."/>
            <person name="Debuchy R."/>
            <person name="Silar P."/>
        </authorList>
    </citation>
    <scope>GENOME REANNOTATION</scope>
    <source>
        <strain evidence="3">S / ATCC MYA-4624 / DSM 980 / FGSC 10383</strain>
    </source>
</reference>
<evidence type="ECO:0000313" key="1">
    <source>
        <dbReference type="EMBL" id="CAP62278.1"/>
    </source>
</evidence>
<dbReference type="Proteomes" id="UP000001197">
    <property type="component" value="Chromosome 5"/>
</dbReference>
<sequence length="385" mass="41911">MRIPIGSAQPGATFQPQTSGARTVLGSSLRVVHCSSSTPFQASTGSPSRPRTNYLPHLRLRSVEHMVNALEAVYGLRTTVDGLHAAYALHISFGLEGCLIPIPVLFSQGIEAGFAEPNGRYQFHNLKNANTAALEKSDGVLPYDLRRQWLDVAGVLLNEMYLRTGSIKDLNEAIEHAMSAMNGAMTVFSDEQMHSLQISDKEDNAWGTHTEIGAPSSLLSRFRTNLANYLGDRYLRLGNKDDIDEAIVLMREVIKNTDTSDDLPGRHNNLAALLGDRCSGEGDRGDLAEAVQLATRALGQHPGRHSEEVTRCAMNNLAALLVDNGCTTSNRQRQETDEAIELLEGAINTSPEPSSTILRVFTFLGSIVSAMEKVFGRHKTCSSPP</sequence>
<organism evidence="1">
    <name type="scientific">Podospora anserina (strain S / ATCC MYA-4624 / DSM 980 / FGSC 10383)</name>
    <name type="common">Pleurage anserina</name>
    <dbReference type="NCBI Taxonomy" id="515849"/>
    <lineage>
        <taxon>Eukaryota</taxon>
        <taxon>Fungi</taxon>
        <taxon>Dikarya</taxon>
        <taxon>Ascomycota</taxon>
        <taxon>Pezizomycotina</taxon>
        <taxon>Sordariomycetes</taxon>
        <taxon>Sordariomycetidae</taxon>
        <taxon>Sordariales</taxon>
        <taxon>Podosporaceae</taxon>
        <taxon>Podospora</taxon>
        <taxon>Podospora anserina</taxon>
    </lineage>
</organism>
<dbReference type="SUPFAM" id="SSF48452">
    <property type="entry name" value="TPR-like"/>
    <property type="match status" value="1"/>
</dbReference>
<evidence type="ECO:0000313" key="3">
    <source>
        <dbReference type="Proteomes" id="UP000001197"/>
    </source>
</evidence>
<keyword evidence="3" id="KW-1185">Reference proteome</keyword>
<dbReference type="EMBL" id="CU633461">
    <property type="protein sequence ID" value="CAP62278.1"/>
    <property type="molecule type" value="Genomic_DNA"/>
</dbReference>
<protein>
    <submittedName>
        <fullName evidence="1">Podospora anserina S mat+ genomic DNA chromosome 5, supercontig 7</fullName>
    </submittedName>
</protein>
<reference evidence="2" key="4">
    <citation type="submission" date="2015-04" db="EMBL/GenBank/DDBJ databases">
        <title>Maintaining two mating types: Structure of the mating type locus and its role in heterokaryosis in Podospora anserina.</title>
        <authorList>
            <person name="Grognet P."/>
            <person name="Bidard F."/>
            <person name="Kuchly C."/>
            <person name="Chan Ho Tong L."/>
            <person name="Coppin E."/>
            <person name="Ait Benkhali J."/>
            <person name="Couloux A."/>
            <person name="Wincker P."/>
            <person name="Debuchy R."/>
            <person name="Silar P."/>
        </authorList>
    </citation>
    <scope>NUCLEOTIDE SEQUENCE</scope>
</reference>
<dbReference type="AlphaFoldDB" id="B2AFQ7"/>
<dbReference type="GeneID" id="6188611"/>
<dbReference type="InterPro" id="IPR011990">
    <property type="entry name" value="TPR-like_helical_dom_sf"/>
</dbReference>
<dbReference type="OrthoDB" id="9991317at2759"/>
<dbReference type="KEGG" id="pan:PODANSg1518"/>
<evidence type="ECO:0000313" key="2">
    <source>
        <dbReference type="EMBL" id="CDP29689.1"/>
    </source>
</evidence>
<dbReference type="VEuPathDB" id="FungiDB:PODANS_5_12300"/>
<dbReference type="EMBL" id="FO904940">
    <property type="protein sequence ID" value="CDP29689.1"/>
    <property type="molecule type" value="Genomic_DNA"/>
</dbReference>
<name>B2AFQ7_PODAN</name>